<dbReference type="PANTHER" id="PTHR28457">
    <property type="entry name" value="COILED-COIL DOMAIN-CONTAINING PROTEIN 189"/>
    <property type="match status" value="1"/>
</dbReference>
<organism evidence="3 4">
    <name type="scientific">Dimorphilus gyrociliatus</name>
    <dbReference type="NCBI Taxonomy" id="2664684"/>
    <lineage>
        <taxon>Eukaryota</taxon>
        <taxon>Metazoa</taxon>
        <taxon>Spiralia</taxon>
        <taxon>Lophotrochozoa</taxon>
        <taxon>Annelida</taxon>
        <taxon>Polychaeta</taxon>
        <taxon>Polychaeta incertae sedis</taxon>
        <taxon>Dinophilidae</taxon>
        <taxon>Dimorphilus</taxon>
    </lineage>
</organism>
<proteinExistence type="predicted"/>
<feature type="compositionally biased region" description="Basic residues" evidence="2">
    <location>
        <begin position="10"/>
        <end position="23"/>
    </location>
</feature>
<gene>
    <name evidence="3" type="ORF">DGYR_LOCUS7219</name>
</gene>
<sequence>MSEKRSTSVAKKHSVSQKIKRKKHETDAFREEDIIKESLAFKVLSEEITKECLECSDVLKIEEKLLDFLKLQQTHIDLKEGSALDYYVGLVWFAKQQKYNAEQTSALYTVGHNLFDNIQEKHISLVENLKELKKYFAGIAMNDTVELSGGLECFDLNQAKDILTFLNITIFQHYRLYEYMFCCTQAEEIIGLDLEVEVPKPATLPWPAPLDEAVDESLFKQYIAPPPEPTPEPELSEEELAALKAAEIEKDIETAKREDELLSQLQPEEIKKIISEVFEEVVGTVDHQVAEKLREKENQFIQRINKIHKVL</sequence>
<dbReference type="Proteomes" id="UP000549394">
    <property type="component" value="Unassembled WGS sequence"/>
</dbReference>
<evidence type="ECO:0000256" key="2">
    <source>
        <dbReference type="SAM" id="MobiDB-lite"/>
    </source>
</evidence>
<evidence type="ECO:0000256" key="1">
    <source>
        <dbReference type="SAM" id="Coils"/>
    </source>
</evidence>
<dbReference type="PANTHER" id="PTHR28457:SF3">
    <property type="entry name" value="CILIARY-ASSOCIATED CALCIUM-BINDING COILED-COIL PROTEIN 1"/>
    <property type="match status" value="1"/>
</dbReference>
<accession>A0A7I8VRG5</accession>
<evidence type="ECO:0000313" key="3">
    <source>
        <dbReference type="EMBL" id="CAD5118917.1"/>
    </source>
</evidence>
<dbReference type="AlphaFoldDB" id="A0A7I8VRG5"/>
<dbReference type="EMBL" id="CAJFCJ010000009">
    <property type="protein sequence ID" value="CAD5118917.1"/>
    <property type="molecule type" value="Genomic_DNA"/>
</dbReference>
<dbReference type="Pfam" id="PF14769">
    <property type="entry name" value="CLAMP"/>
    <property type="match status" value="1"/>
</dbReference>
<dbReference type="InterPro" id="IPR032727">
    <property type="entry name" value="CLAMP"/>
</dbReference>
<protein>
    <submittedName>
        <fullName evidence="3">DgyrCDS7592</fullName>
    </submittedName>
</protein>
<comment type="caution">
    <text evidence="3">The sequence shown here is derived from an EMBL/GenBank/DDBJ whole genome shotgun (WGS) entry which is preliminary data.</text>
</comment>
<dbReference type="OrthoDB" id="2126027at2759"/>
<reference evidence="3 4" key="1">
    <citation type="submission" date="2020-08" db="EMBL/GenBank/DDBJ databases">
        <authorList>
            <person name="Hejnol A."/>
        </authorList>
    </citation>
    <scope>NUCLEOTIDE SEQUENCE [LARGE SCALE GENOMIC DNA]</scope>
</reference>
<keyword evidence="1" id="KW-0175">Coiled coil</keyword>
<feature type="region of interest" description="Disordered" evidence="2">
    <location>
        <begin position="1"/>
        <end position="23"/>
    </location>
</feature>
<keyword evidence="4" id="KW-1185">Reference proteome</keyword>
<name>A0A7I8VRG5_9ANNE</name>
<evidence type="ECO:0000313" key="4">
    <source>
        <dbReference type="Proteomes" id="UP000549394"/>
    </source>
</evidence>
<feature type="coiled-coil region" evidence="1">
    <location>
        <begin position="238"/>
        <end position="265"/>
    </location>
</feature>